<gene>
    <name evidence="8" type="primary">acpS</name>
    <name evidence="10" type="ORF">SAMN06296008_102258</name>
</gene>
<comment type="function">
    <text evidence="8">Transfers the 4'-phosphopantetheine moiety from coenzyme A to a Ser of acyl-carrier-protein.</text>
</comment>
<keyword evidence="7 8" id="KW-0275">Fatty acid biosynthesis</keyword>
<evidence type="ECO:0000313" key="11">
    <source>
        <dbReference type="Proteomes" id="UP000192708"/>
    </source>
</evidence>
<keyword evidence="8" id="KW-0963">Cytoplasm</keyword>
<keyword evidence="2 8" id="KW-0808">Transferase</keyword>
<keyword evidence="11" id="KW-1185">Reference proteome</keyword>
<dbReference type="STRING" id="1938817.SAMN06296008_102258"/>
<dbReference type="InterPro" id="IPR008278">
    <property type="entry name" value="4-PPantetheinyl_Trfase_dom"/>
</dbReference>
<dbReference type="GO" id="GO:0000287">
    <property type="term" value="F:magnesium ion binding"/>
    <property type="evidence" value="ECO:0007669"/>
    <property type="project" value="UniProtKB-UniRule"/>
</dbReference>
<organism evidence="10 11">
    <name type="scientific">Polynucleobacter kasalickyi</name>
    <dbReference type="NCBI Taxonomy" id="1938817"/>
    <lineage>
        <taxon>Bacteria</taxon>
        <taxon>Pseudomonadati</taxon>
        <taxon>Pseudomonadota</taxon>
        <taxon>Betaproteobacteria</taxon>
        <taxon>Burkholderiales</taxon>
        <taxon>Burkholderiaceae</taxon>
        <taxon>Polynucleobacter</taxon>
    </lineage>
</organism>
<keyword evidence="1 8" id="KW-0444">Lipid biosynthesis</keyword>
<sequence>MIYGIGNDLLLIARMEKTFERTGGRIVQRILGPNEIQVYEARRKRNQRRGLAYLCTRFAAKEAFSKAIGLGMHAPMTWRSVEVLNDSTGRPYLIYHGPLAIMMQEKNLHGQVTLTDEENMVSAVVIVTSSSINV</sequence>
<protein>
    <recommendedName>
        <fullName evidence="8">Holo-[acyl-carrier-protein] synthase</fullName>
        <shortName evidence="8">Holo-ACP synthase</shortName>
        <ecNumber evidence="8">2.7.8.7</ecNumber>
    </recommendedName>
    <alternativeName>
        <fullName evidence="8">4'-phosphopantetheinyl transferase AcpS</fullName>
    </alternativeName>
</protein>
<dbReference type="GO" id="GO:0006633">
    <property type="term" value="P:fatty acid biosynthetic process"/>
    <property type="evidence" value="ECO:0007669"/>
    <property type="project" value="UniProtKB-UniRule"/>
</dbReference>
<evidence type="ECO:0000256" key="6">
    <source>
        <dbReference type="ARBA" id="ARBA00023098"/>
    </source>
</evidence>
<evidence type="ECO:0000313" key="10">
    <source>
        <dbReference type="EMBL" id="SMC33954.1"/>
    </source>
</evidence>
<accession>A0A1W1YCW3</accession>
<evidence type="ECO:0000256" key="5">
    <source>
        <dbReference type="ARBA" id="ARBA00022842"/>
    </source>
</evidence>
<dbReference type="NCBIfam" id="TIGR00556">
    <property type="entry name" value="pantethn_trn"/>
    <property type="match status" value="1"/>
</dbReference>
<evidence type="ECO:0000256" key="2">
    <source>
        <dbReference type="ARBA" id="ARBA00022679"/>
    </source>
</evidence>
<keyword evidence="5 8" id="KW-0460">Magnesium</keyword>
<reference evidence="10 11" key="1">
    <citation type="submission" date="2017-04" db="EMBL/GenBank/DDBJ databases">
        <authorList>
            <person name="Afonso C.L."/>
            <person name="Miller P.J."/>
            <person name="Scott M.A."/>
            <person name="Spackman E."/>
            <person name="Goraichik I."/>
            <person name="Dimitrov K.M."/>
            <person name="Suarez D.L."/>
            <person name="Swayne D.E."/>
        </authorList>
    </citation>
    <scope>NUCLEOTIDE SEQUENCE [LARGE SCALE GENOMIC DNA]</scope>
    <source>
        <strain evidence="10 11">VK13</strain>
    </source>
</reference>
<dbReference type="OrthoDB" id="517356at2"/>
<dbReference type="GO" id="GO:0008897">
    <property type="term" value="F:holo-[acyl-carrier-protein] synthase activity"/>
    <property type="evidence" value="ECO:0007669"/>
    <property type="project" value="UniProtKB-UniRule"/>
</dbReference>
<dbReference type="EMBL" id="FWXJ01000002">
    <property type="protein sequence ID" value="SMC33954.1"/>
    <property type="molecule type" value="Genomic_DNA"/>
</dbReference>
<evidence type="ECO:0000256" key="4">
    <source>
        <dbReference type="ARBA" id="ARBA00022832"/>
    </source>
</evidence>
<dbReference type="AlphaFoldDB" id="A0A1W1YCW3"/>
<proteinExistence type="inferred from homology"/>
<evidence type="ECO:0000259" key="9">
    <source>
        <dbReference type="Pfam" id="PF01648"/>
    </source>
</evidence>
<feature type="domain" description="4'-phosphopantetheinyl transferase" evidence="9">
    <location>
        <begin position="4"/>
        <end position="98"/>
    </location>
</feature>
<feature type="binding site" evidence="8">
    <location>
        <position position="62"/>
    </location>
    <ligand>
        <name>Mg(2+)</name>
        <dbReference type="ChEBI" id="CHEBI:18420"/>
    </ligand>
</feature>
<evidence type="ECO:0000256" key="8">
    <source>
        <dbReference type="HAMAP-Rule" id="MF_00101"/>
    </source>
</evidence>
<name>A0A1W1YCW3_9BURK</name>
<comment type="similarity">
    <text evidence="8">Belongs to the P-Pant transferase superfamily. AcpS family.</text>
</comment>
<comment type="catalytic activity">
    <reaction evidence="8">
        <text>apo-[ACP] + CoA = holo-[ACP] + adenosine 3',5'-bisphosphate + H(+)</text>
        <dbReference type="Rhea" id="RHEA:12068"/>
        <dbReference type="Rhea" id="RHEA-COMP:9685"/>
        <dbReference type="Rhea" id="RHEA-COMP:9690"/>
        <dbReference type="ChEBI" id="CHEBI:15378"/>
        <dbReference type="ChEBI" id="CHEBI:29999"/>
        <dbReference type="ChEBI" id="CHEBI:57287"/>
        <dbReference type="ChEBI" id="CHEBI:58343"/>
        <dbReference type="ChEBI" id="CHEBI:64479"/>
        <dbReference type="EC" id="2.7.8.7"/>
    </reaction>
</comment>
<dbReference type="InterPro" id="IPR002582">
    <property type="entry name" value="ACPS"/>
</dbReference>
<dbReference type="EC" id="2.7.8.7" evidence="8"/>
<dbReference type="NCBIfam" id="TIGR00516">
    <property type="entry name" value="acpS"/>
    <property type="match status" value="1"/>
</dbReference>
<dbReference type="RefSeq" id="WP_084282638.1">
    <property type="nucleotide sequence ID" value="NZ_FWXJ01000002.1"/>
</dbReference>
<evidence type="ECO:0000256" key="1">
    <source>
        <dbReference type="ARBA" id="ARBA00022516"/>
    </source>
</evidence>
<dbReference type="SUPFAM" id="SSF56214">
    <property type="entry name" value="4'-phosphopantetheinyl transferase"/>
    <property type="match status" value="1"/>
</dbReference>
<dbReference type="Pfam" id="PF01648">
    <property type="entry name" value="ACPS"/>
    <property type="match status" value="1"/>
</dbReference>
<dbReference type="HAMAP" id="MF_00101">
    <property type="entry name" value="AcpS"/>
    <property type="match status" value="1"/>
</dbReference>
<comment type="cofactor">
    <cofactor evidence="8">
        <name>Mg(2+)</name>
        <dbReference type="ChEBI" id="CHEBI:18420"/>
    </cofactor>
</comment>
<evidence type="ECO:0000256" key="3">
    <source>
        <dbReference type="ARBA" id="ARBA00022723"/>
    </source>
</evidence>
<dbReference type="InterPro" id="IPR037143">
    <property type="entry name" value="4-PPantetheinyl_Trfase_dom_sf"/>
</dbReference>
<evidence type="ECO:0000256" key="7">
    <source>
        <dbReference type="ARBA" id="ARBA00023160"/>
    </source>
</evidence>
<dbReference type="GO" id="GO:0005737">
    <property type="term" value="C:cytoplasm"/>
    <property type="evidence" value="ECO:0007669"/>
    <property type="project" value="UniProtKB-SubCell"/>
</dbReference>
<dbReference type="Gene3D" id="3.90.470.20">
    <property type="entry name" value="4'-phosphopantetheinyl transferase domain"/>
    <property type="match status" value="1"/>
</dbReference>
<keyword evidence="4 8" id="KW-0276">Fatty acid metabolism</keyword>
<dbReference type="Proteomes" id="UP000192708">
    <property type="component" value="Unassembled WGS sequence"/>
</dbReference>
<dbReference type="InterPro" id="IPR004568">
    <property type="entry name" value="Ppantetheine-prot_Trfase_dom"/>
</dbReference>
<keyword evidence="3 8" id="KW-0479">Metal-binding</keyword>
<keyword evidence="6 8" id="KW-0443">Lipid metabolism</keyword>
<feature type="binding site" evidence="8">
    <location>
        <position position="8"/>
    </location>
    <ligand>
        <name>Mg(2+)</name>
        <dbReference type="ChEBI" id="CHEBI:18420"/>
    </ligand>
</feature>
<comment type="subcellular location">
    <subcellularLocation>
        <location evidence="8">Cytoplasm</location>
    </subcellularLocation>
</comment>